<gene>
    <name evidence="10" type="ORF">FHS76_002092</name>
</gene>
<dbReference type="InterPro" id="IPR004839">
    <property type="entry name" value="Aminotransferase_I/II_large"/>
</dbReference>
<sequence>MVRLAKRITESSRKSFGMYAKAAALGSGVADLIHMELGSPYADTPLHIKQATADALMAGDVHYSHFQGLPKLREALTVRLREKNNMDVSASDIVVTNGLTHASFAAFMALLDPGDEVILLEPYYPQHIGKIELAGGKPVSAPLDASEGFSIKAELIEPKITSRTKMIVLINPCNPTGRVYSHGELEVLADIARRHDLVVVSDEVYEDIVFDGARHVSIASLPGMKERTISMFAFTKSFAMDGWRLGYLVAPPHLIEGILKITTNDVTHVNTFVQAGALAAVTGPEEVLCELVAEDRVKRDIVVSRLNQMSGVTCEWPEGTIYAFPNISALGTRSQDMAERIMTEAGVVLEAGSFYGTAGEGHLRVCFGSQSVDRVNEAMDRLQRFFGSL</sequence>
<keyword evidence="5 10" id="KW-0032">Aminotransferase</keyword>
<proteinExistence type="inferred from homology"/>
<feature type="domain" description="Aminotransferase class I/classII large" evidence="9">
    <location>
        <begin position="33"/>
        <end position="382"/>
    </location>
</feature>
<comment type="caution">
    <text evidence="10">The sequence shown here is derived from an EMBL/GenBank/DDBJ whole genome shotgun (WGS) entry which is preliminary data.</text>
</comment>
<evidence type="ECO:0000256" key="2">
    <source>
        <dbReference type="ARBA" id="ARBA00007441"/>
    </source>
</evidence>
<dbReference type="PANTHER" id="PTHR46383">
    <property type="entry name" value="ASPARTATE AMINOTRANSFERASE"/>
    <property type="match status" value="1"/>
</dbReference>
<dbReference type="InterPro" id="IPR015424">
    <property type="entry name" value="PyrdxlP-dep_Trfase"/>
</dbReference>
<evidence type="ECO:0000256" key="4">
    <source>
        <dbReference type="ARBA" id="ARBA00012753"/>
    </source>
</evidence>
<dbReference type="Pfam" id="PF00155">
    <property type="entry name" value="Aminotran_1_2"/>
    <property type="match status" value="1"/>
</dbReference>
<dbReference type="EMBL" id="JACIJG010000006">
    <property type="protein sequence ID" value="MBB5702217.1"/>
    <property type="molecule type" value="Genomic_DNA"/>
</dbReference>
<protein>
    <recommendedName>
        <fullName evidence="4">aspartate transaminase</fullName>
        <ecNumber evidence="4">2.6.1.1</ecNumber>
    </recommendedName>
</protein>
<evidence type="ECO:0000256" key="7">
    <source>
        <dbReference type="ARBA" id="ARBA00022898"/>
    </source>
</evidence>
<dbReference type="InterPro" id="IPR015422">
    <property type="entry name" value="PyrdxlP-dep_Trfase_small"/>
</dbReference>
<dbReference type="GO" id="GO:0006520">
    <property type="term" value="P:amino acid metabolic process"/>
    <property type="evidence" value="ECO:0007669"/>
    <property type="project" value="InterPro"/>
</dbReference>
<keyword evidence="7" id="KW-0663">Pyridoxal phosphate</keyword>
<dbReference type="CDD" id="cd00609">
    <property type="entry name" value="AAT_like"/>
    <property type="match status" value="1"/>
</dbReference>
<comment type="subunit">
    <text evidence="3">Homodimer.</text>
</comment>
<dbReference type="EC" id="2.6.1.1" evidence="4"/>
<dbReference type="AlphaFoldDB" id="A0A7W9AXH8"/>
<dbReference type="SUPFAM" id="SSF53383">
    <property type="entry name" value="PLP-dependent transferases"/>
    <property type="match status" value="1"/>
</dbReference>
<evidence type="ECO:0000313" key="10">
    <source>
        <dbReference type="EMBL" id="MBB5702217.1"/>
    </source>
</evidence>
<dbReference type="Gene3D" id="3.90.1150.10">
    <property type="entry name" value="Aspartate Aminotransferase, domain 1"/>
    <property type="match status" value="1"/>
</dbReference>
<evidence type="ECO:0000256" key="1">
    <source>
        <dbReference type="ARBA" id="ARBA00001933"/>
    </source>
</evidence>
<dbReference type="RefSeq" id="WP_183651613.1">
    <property type="nucleotide sequence ID" value="NZ_JACIJG010000006.1"/>
</dbReference>
<keyword evidence="11" id="KW-1185">Reference proteome</keyword>
<dbReference type="GO" id="GO:0030170">
    <property type="term" value="F:pyridoxal phosphate binding"/>
    <property type="evidence" value="ECO:0007669"/>
    <property type="project" value="InterPro"/>
</dbReference>
<dbReference type="InterPro" id="IPR050596">
    <property type="entry name" value="AspAT/PAT-like"/>
</dbReference>
<dbReference type="InterPro" id="IPR015421">
    <property type="entry name" value="PyrdxlP-dep_Trfase_major"/>
</dbReference>
<evidence type="ECO:0000256" key="3">
    <source>
        <dbReference type="ARBA" id="ARBA00011738"/>
    </source>
</evidence>
<comment type="similarity">
    <text evidence="2">Belongs to the class-I pyridoxal-phosphate-dependent aminotransferase family.</text>
</comment>
<evidence type="ECO:0000256" key="5">
    <source>
        <dbReference type="ARBA" id="ARBA00022576"/>
    </source>
</evidence>
<accession>A0A7W9AXH8</accession>
<dbReference type="FunFam" id="3.40.640.10:FF:000033">
    <property type="entry name" value="Aspartate aminotransferase"/>
    <property type="match status" value="1"/>
</dbReference>
<name>A0A7W9AXH8_9HYPH</name>
<dbReference type="Gene3D" id="3.40.640.10">
    <property type="entry name" value="Type I PLP-dependent aspartate aminotransferase-like (Major domain)"/>
    <property type="match status" value="1"/>
</dbReference>
<evidence type="ECO:0000259" key="9">
    <source>
        <dbReference type="Pfam" id="PF00155"/>
    </source>
</evidence>
<dbReference type="GO" id="GO:0004069">
    <property type="term" value="F:L-aspartate:2-oxoglutarate aminotransferase activity"/>
    <property type="evidence" value="ECO:0007669"/>
    <property type="project" value="UniProtKB-EC"/>
</dbReference>
<evidence type="ECO:0000256" key="6">
    <source>
        <dbReference type="ARBA" id="ARBA00022679"/>
    </source>
</evidence>
<comment type="cofactor">
    <cofactor evidence="1">
        <name>pyridoxal 5'-phosphate</name>
        <dbReference type="ChEBI" id="CHEBI:597326"/>
    </cofactor>
</comment>
<evidence type="ECO:0000256" key="8">
    <source>
        <dbReference type="ARBA" id="ARBA00049185"/>
    </source>
</evidence>
<evidence type="ECO:0000313" key="11">
    <source>
        <dbReference type="Proteomes" id="UP000555546"/>
    </source>
</evidence>
<comment type="catalytic activity">
    <reaction evidence="8">
        <text>L-aspartate + 2-oxoglutarate = oxaloacetate + L-glutamate</text>
        <dbReference type="Rhea" id="RHEA:21824"/>
        <dbReference type="ChEBI" id="CHEBI:16452"/>
        <dbReference type="ChEBI" id="CHEBI:16810"/>
        <dbReference type="ChEBI" id="CHEBI:29985"/>
        <dbReference type="ChEBI" id="CHEBI:29991"/>
        <dbReference type="EC" id="2.6.1.1"/>
    </reaction>
</comment>
<dbReference type="PRINTS" id="PR00753">
    <property type="entry name" value="ACCSYNTHASE"/>
</dbReference>
<keyword evidence="6 10" id="KW-0808">Transferase</keyword>
<organism evidence="10 11">
    <name type="scientific">Brucella daejeonensis</name>
    <dbReference type="NCBI Taxonomy" id="659015"/>
    <lineage>
        <taxon>Bacteria</taxon>
        <taxon>Pseudomonadati</taxon>
        <taxon>Pseudomonadota</taxon>
        <taxon>Alphaproteobacteria</taxon>
        <taxon>Hyphomicrobiales</taxon>
        <taxon>Brucellaceae</taxon>
        <taxon>Brucella/Ochrobactrum group</taxon>
        <taxon>Brucella</taxon>
    </lineage>
</organism>
<reference evidence="10 11" key="1">
    <citation type="submission" date="2020-08" db="EMBL/GenBank/DDBJ databases">
        <title>Genomic Encyclopedia of Type Strains, Phase IV (KMG-IV): sequencing the most valuable type-strain genomes for metagenomic binning, comparative biology and taxonomic classification.</title>
        <authorList>
            <person name="Goeker M."/>
        </authorList>
    </citation>
    <scope>NUCLEOTIDE SEQUENCE [LARGE SCALE GENOMIC DNA]</scope>
    <source>
        <strain evidence="10 11">DSM 26944</strain>
    </source>
</reference>
<dbReference type="Proteomes" id="UP000555546">
    <property type="component" value="Unassembled WGS sequence"/>
</dbReference>
<dbReference type="PANTHER" id="PTHR46383:SF1">
    <property type="entry name" value="ASPARTATE AMINOTRANSFERASE"/>
    <property type="match status" value="1"/>
</dbReference>